<organism evidence="2 3">
    <name type="scientific">Roseospira visakhapatnamensis</name>
    <dbReference type="NCBI Taxonomy" id="390880"/>
    <lineage>
        <taxon>Bacteria</taxon>
        <taxon>Pseudomonadati</taxon>
        <taxon>Pseudomonadota</taxon>
        <taxon>Alphaproteobacteria</taxon>
        <taxon>Rhodospirillales</taxon>
        <taxon>Rhodospirillaceae</taxon>
        <taxon>Roseospira</taxon>
    </lineage>
</organism>
<dbReference type="Pfam" id="PF05099">
    <property type="entry name" value="TerB"/>
    <property type="match status" value="1"/>
</dbReference>
<dbReference type="CDD" id="cd07313">
    <property type="entry name" value="terB_like_2"/>
    <property type="match status" value="1"/>
</dbReference>
<dbReference type="RefSeq" id="WP_184045385.1">
    <property type="nucleotide sequence ID" value="NZ_JACIGK010000016.1"/>
</dbReference>
<accession>A0A7W6WA07</accession>
<reference evidence="2 3" key="1">
    <citation type="submission" date="2020-08" db="EMBL/GenBank/DDBJ databases">
        <title>Genome sequencing of Purple Non-Sulfur Bacteria from various extreme environments.</title>
        <authorList>
            <person name="Mayer M."/>
        </authorList>
    </citation>
    <scope>NUCLEOTIDE SEQUENCE [LARGE SCALE GENOMIC DNA]</scope>
    <source>
        <strain evidence="2 3">JA131</strain>
    </source>
</reference>
<feature type="domain" description="Co-chaperone DjlA N-terminal" evidence="1">
    <location>
        <begin position="26"/>
        <end position="141"/>
    </location>
</feature>
<evidence type="ECO:0000313" key="2">
    <source>
        <dbReference type="EMBL" id="MBB4266705.1"/>
    </source>
</evidence>
<dbReference type="Proteomes" id="UP000554286">
    <property type="component" value="Unassembled WGS sequence"/>
</dbReference>
<dbReference type="AlphaFoldDB" id="A0A7W6WA07"/>
<keyword evidence="3" id="KW-1185">Reference proteome</keyword>
<comment type="caution">
    <text evidence="2">The sequence shown here is derived from an EMBL/GenBank/DDBJ whole genome shotgun (WGS) entry which is preliminary data.</text>
</comment>
<gene>
    <name evidence="2" type="ORF">GGD89_002338</name>
</gene>
<evidence type="ECO:0000313" key="3">
    <source>
        <dbReference type="Proteomes" id="UP000554286"/>
    </source>
</evidence>
<protein>
    <submittedName>
        <fullName evidence="2">Putative tellurite resistance protein B-like protein</fullName>
    </submittedName>
</protein>
<sequence length="151" mass="16767">MLDSLKKILFGDEQKPDVSPEHEVQFAVAVLLAEAATMDGAIDDAETKRIRELLVTHFGLSLAEAAQLMGEADAALANRVELYGPSRVLKDALDYPQRIELIEMLWDVVYADGVVHDYEANLMRRLGGLLFVDDQDSGTARKRVLERRGLA</sequence>
<evidence type="ECO:0000259" key="1">
    <source>
        <dbReference type="Pfam" id="PF05099"/>
    </source>
</evidence>
<dbReference type="Gene3D" id="1.10.3680.10">
    <property type="entry name" value="TerB-like"/>
    <property type="match status" value="1"/>
</dbReference>
<proteinExistence type="predicted"/>
<dbReference type="EMBL" id="JACIGK010000016">
    <property type="protein sequence ID" value="MBB4266705.1"/>
    <property type="molecule type" value="Genomic_DNA"/>
</dbReference>
<dbReference type="InterPro" id="IPR029024">
    <property type="entry name" value="TerB-like"/>
</dbReference>
<dbReference type="SUPFAM" id="SSF158682">
    <property type="entry name" value="TerB-like"/>
    <property type="match status" value="1"/>
</dbReference>
<dbReference type="InterPro" id="IPR007791">
    <property type="entry name" value="DjlA_N"/>
</dbReference>
<name>A0A7W6WA07_9PROT</name>